<evidence type="ECO:0000313" key="5">
    <source>
        <dbReference type="EMBL" id="MCI3277518.1"/>
    </source>
</evidence>
<evidence type="ECO:0000313" key="6">
    <source>
        <dbReference type="Proteomes" id="UP001165269"/>
    </source>
</evidence>
<evidence type="ECO:0000259" key="4">
    <source>
        <dbReference type="Pfam" id="PF04586"/>
    </source>
</evidence>
<dbReference type="EMBL" id="JALDAY010000015">
    <property type="protein sequence ID" value="MCI3277518.1"/>
    <property type="molecule type" value="Genomic_DNA"/>
</dbReference>
<dbReference type="RefSeq" id="WP_242775317.1">
    <property type="nucleotide sequence ID" value="NZ_JALDAY010000015.1"/>
</dbReference>
<keyword evidence="1" id="KW-1188">Viral release from host cell</keyword>
<keyword evidence="2 5" id="KW-0645">Protease</keyword>
<accession>A0ABS9YJW7</accession>
<organism evidence="5 6">
    <name type="scientific">Streptomyces cylindrosporus</name>
    <dbReference type="NCBI Taxonomy" id="2927583"/>
    <lineage>
        <taxon>Bacteria</taxon>
        <taxon>Bacillati</taxon>
        <taxon>Actinomycetota</taxon>
        <taxon>Actinomycetes</taxon>
        <taxon>Kitasatosporales</taxon>
        <taxon>Streptomycetaceae</taxon>
        <taxon>Streptomyces</taxon>
    </lineage>
</organism>
<evidence type="ECO:0000256" key="1">
    <source>
        <dbReference type="ARBA" id="ARBA00022612"/>
    </source>
</evidence>
<reference evidence="5" key="1">
    <citation type="submission" date="2022-03" db="EMBL/GenBank/DDBJ databases">
        <title>Streptomyces 7R015 and 7R016 isolated from Barleria lupulina in Thailand.</title>
        <authorList>
            <person name="Kanchanasin P."/>
            <person name="Phongsopitanun W."/>
            <person name="Tanasupawat S."/>
        </authorList>
    </citation>
    <scope>NUCLEOTIDE SEQUENCE</scope>
    <source>
        <strain evidence="5">7R015</strain>
    </source>
</reference>
<keyword evidence="6" id="KW-1185">Reference proteome</keyword>
<sequence>MADQGNITTPNPADLDAAARRYAAAQGWAMPDGSYPIRPTDMHGRDDLEAAIRAVGRGGASHNAIRAHIIKRAQAIGLSDLIPSNWGADGSITGQNSLEGTVEIERRYTSGDTGKAELRADDGAKRIGGYAATFNRQSKNLGGFIEVVDPVAFNQSRGDGWPEVIARYNHDDMALLGTTAAGTLRMGIDSYGLSYDVLPPSSMSYVTELVERGDVRKSSFAFRTLDDDWTMTDQGYPLRRLLGVQLVDVAPVNTPAYNDTSAGLRSLATKFDADLEEVRSMAQADELRKFFVRSDGPTPAVRKKKGMFGPAAAAALLARREDPYV</sequence>
<dbReference type="Pfam" id="PF04586">
    <property type="entry name" value="Peptidase_S78"/>
    <property type="match status" value="1"/>
</dbReference>
<proteinExistence type="predicted"/>
<evidence type="ECO:0000256" key="2">
    <source>
        <dbReference type="ARBA" id="ARBA00022670"/>
    </source>
</evidence>
<feature type="domain" description="Prohead serine protease" evidence="4">
    <location>
        <begin position="116"/>
        <end position="263"/>
    </location>
</feature>
<keyword evidence="3" id="KW-0378">Hydrolase</keyword>
<evidence type="ECO:0000256" key="3">
    <source>
        <dbReference type="ARBA" id="ARBA00022801"/>
    </source>
</evidence>
<dbReference type="GO" id="GO:0008233">
    <property type="term" value="F:peptidase activity"/>
    <property type="evidence" value="ECO:0007669"/>
    <property type="project" value="UniProtKB-KW"/>
</dbReference>
<comment type="caution">
    <text evidence="5">The sequence shown here is derived from an EMBL/GenBank/DDBJ whole genome shotgun (WGS) entry which is preliminary data.</text>
</comment>
<protein>
    <submittedName>
        <fullName evidence="5">HK97 family phage prohead protease</fullName>
    </submittedName>
</protein>
<name>A0ABS9YJW7_9ACTN</name>
<dbReference type="GO" id="GO:0006508">
    <property type="term" value="P:proteolysis"/>
    <property type="evidence" value="ECO:0007669"/>
    <property type="project" value="UniProtKB-KW"/>
</dbReference>
<dbReference type="InterPro" id="IPR054613">
    <property type="entry name" value="Peptidase_S78_dom"/>
</dbReference>
<dbReference type="Proteomes" id="UP001165269">
    <property type="component" value="Unassembled WGS sequence"/>
</dbReference>
<gene>
    <name evidence="5" type="ORF">MQP27_41265</name>
</gene>